<dbReference type="RefSeq" id="WP_085884252.1">
    <property type="nucleotide sequence ID" value="NZ_FWFR01000002.1"/>
</dbReference>
<reference evidence="6 7" key="1">
    <citation type="submission" date="2017-03" db="EMBL/GenBank/DDBJ databases">
        <authorList>
            <person name="Afonso C.L."/>
            <person name="Miller P.J."/>
            <person name="Scott M.A."/>
            <person name="Spackman E."/>
            <person name="Goraichik I."/>
            <person name="Dimitrov K.M."/>
            <person name="Suarez D.L."/>
            <person name="Swayne D.E."/>
        </authorList>
    </citation>
    <scope>NUCLEOTIDE SEQUENCE [LARGE SCALE GENOMIC DNA]</scope>
    <source>
        <strain evidence="6 7">CECT 7691</strain>
    </source>
</reference>
<dbReference type="EMBL" id="FWFR01000002">
    <property type="protein sequence ID" value="SLN64655.1"/>
    <property type="molecule type" value="Genomic_DNA"/>
</dbReference>
<gene>
    <name evidence="6" type="primary">siaP_3</name>
    <name evidence="6" type="ORF">OCH7691_02935</name>
</gene>
<feature type="signal peptide" evidence="5">
    <location>
        <begin position="1"/>
        <end position="26"/>
    </location>
</feature>
<evidence type="ECO:0000313" key="6">
    <source>
        <dbReference type="EMBL" id="SLN64655.1"/>
    </source>
</evidence>
<organism evidence="6 7">
    <name type="scientific">Oceanibacterium hippocampi</name>
    <dbReference type="NCBI Taxonomy" id="745714"/>
    <lineage>
        <taxon>Bacteria</taxon>
        <taxon>Pseudomonadati</taxon>
        <taxon>Pseudomonadota</taxon>
        <taxon>Alphaproteobacteria</taxon>
        <taxon>Sneathiellales</taxon>
        <taxon>Sneathiellaceae</taxon>
        <taxon>Oceanibacterium</taxon>
    </lineage>
</organism>
<protein>
    <submittedName>
        <fullName evidence="6">Sialic acid-binding periplasmic protein SiaP</fullName>
    </submittedName>
</protein>
<evidence type="ECO:0000256" key="5">
    <source>
        <dbReference type="SAM" id="SignalP"/>
    </source>
</evidence>
<sequence>MIAKLGLRLLQSALILSTLAAVPVHAADPVPIRVANPAADDDPIGIAAAKFAERVKELAGDAVQVRVFSRSVLGNENVALEATMAGNIDVDIVSNSVLRGVVPELAVLDVPYGLSSPEHAWRVLDGDIGKSLAESVQSKGLRLAGWAYAGSRCMMTRDKAVSSPDDVAGMKLRVPNNPTYANIAKAWGAIPTTVGWPETYLALSQGVVDAIETAPGPSFDQKHYEVAKNLIRTDHLIYFHIWVISEQSWKSWPEAVQKAVFTAAQEAAMYNRGLRLEQEKGVYDEFAAKGVTVIVPDREKFAARLKDVQASVADELKPMLARIQAVK</sequence>
<dbReference type="InParanoid" id="A0A1Y5TL92"/>
<keyword evidence="7" id="KW-1185">Reference proteome</keyword>
<evidence type="ECO:0000256" key="3">
    <source>
        <dbReference type="ARBA" id="ARBA00022448"/>
    </source>
</evidence>
<evidence type="ECO:0000256" key="2">
    <source>
        <dbReference type="ARBA" id="ARBA00009023"/>
    </source>
</evidence>
<dbReference type="AlphaFoldDB" id="A0A1Y5TL92"/>
<dbReference type="Pfam" id="PF03480">
    <property type="entry name" value="DctP"/>
    <property type="match status" value="1"/>
</dbReference>
<dbReference type="NCBIfam" id="TIGR00787">
    <property type="entry name" value="dctP"/>
    <property type="match status" value="1"/>
</dbReference>
<dbReference type="InterPro" id="IPR004682">
    <property type="entry name" value="TRAP_DctP"/>
</dbReference>
<dbReference type="Proteomes" id="UP000193200">
    <property type="component" value="Unassembled WGS sequence"/>
</dbReference>
<dbReference type="NCBIfam" id="NF037995">
    <property type="entry name" value="TRAP_S1"/>
    <property type="match status" value="1"/>
</dbReference>
<dbReference type="Gene3D" id="3.40.190.170">
    <property type="entry name" value="Bacterial extracellular solute-binding protein, family 7"/>
    <property type="match status" value="1"/>
</dbReference>
<comment type="subcellular location">
    <subcellularLocation>
        <location evidence="1">Cell envelope</location>
    </subcellularLocation>
</comment>
<name>A0A1Y5TL92_9PROT</name>
<proteinExistence type="inferred from homology"/>
<dbReference type="PIRSF" id="PIRSF006470">
    <property type="entry name" value="DctB"/>
    <property type="match status" value="1"/>
</dbReference>
<evidence type="ECO:0000256" key="1">
    <source>
        <dbReference type="ARBA" id="ARBA00004196"/>
    </source>
</evidence>
<comment type="similarity">
    <text evidence="2">Belongs to the bacterial solute-binding protein 7 family.</text>
</comment>
<dbReference type="InterPro" id="IPR038404">
    <property type="entry name" value="TRAP_DctP_sf"/>
</dbReference>
<dbReference type="GO" id="GO:0055085">
    <property type="term" value="P:transmembrane transport"/>
    <property type="evidence" value="ECO:0007669"/>
    <property type="project" value="InterPro"/>
</dbReference>
<dbReference type="CDD" id="cd13603">
    <property type="entry name" value="PBP2_TRAP_Siap_TeaA_like"/>
    <property type="match status" value="1"/>
</dbReference>
<keyword evidence="3" id="KW-0813">Transport</keyword>
<accession>A0A1Y5TL92</accession>
<evidence type="ECO:0000256" key="4">
    <source>
        <dbReference type="ARBA" id="ARBA00022729"/>
    </source>
</evidence>
<dbReference type="GO" id="GO:0030288">
    <property type="term" value="C:outer membrane-bounded periplasmic space"/>
    <property type="evidence" value="ECO:0007669"/>
    <property type="project" value="InterPro"/>
</dbReference>
<dbReference type="InterPro" id="IPR018389">
    <property type="entry name" value="DctP_fam"/>
</dbReference>
<feature type="chain" id="PRO_5013300425" evidence="5">
    <location>
        <begin position="27"/>
        <end position="327"/>
    </location>
</feature>
<dbReference type="OrthoDB" id="9803763at2"/>
<evidence type="ECO:0000313" key="7">
    <source>
        <dbReference type="Proteomes" id="UP000193200"/>
    </source>
</evidence>
<dbReference type="PANTHER" id="PTHR33376:SF4">
    <property type="entry name" value="SIALIC ACID-BINDING PERIPLASMIC PROTEIN SIAP"/>
    <property type="match status" value="1"/>
</dbReference>
<keyword evidence="4 5" id="KW-0732">Signal</keyword>
<dbReference type="PANTHER" id="PTHR33376">
    <property type="match status" value="1"/>
</dbReference>